<dbReference type="AlphaFoldDB" id="A0A2V1H4R1"/>
<evidence type="ECO:0000313" key="2">
    <source>
        <dbReference type="Proteomes" id="UP000244906"/>
    </source>
</evidence>
<proteinExistence type="predicted"/>
<dbReference type="InterPro" id="IPR029470">
    <property type="entry name" value="PDDEXK_4"/>
</dbReference>
<protein>
    <recommendedName>
        <fullName evidence="3">PD-(D/E)XK nuclease superfamily protein</fullName>
    </recommendedName>
</protein>
<dbReference type="Pfam" id="PF14281">
    <property type="entry name" value="PDDEXK_4"/>
    <property type="match status" value="1"/>
</dbReference>
<accession>A0A2V1H4R1</accession>
<dbReference type="OrthoDB" id="6869598at2"/>
<evidence type="ECO:0008006" key="3">
    <source>
        <dbReference type="Google" id="ProtNLM"/>
    </source>
</evidence>
<keyword evidence="2" id="KW-1185">Reference proteome</keyword>
<gene>
    <name evidence="1" type="ORF">DC094_08600</name>
</gene>
<sequence>MEQNFQKLLLSNHFMQLDSFSSEFDLFKMMGVRNKELIHSNIIACLLNPSYPHGLGHAFLNAFTRGVSQLELIESSARAVPLSALIAATDNQVIISRELENIDLVIEYPQAKLVVAIENKIWAGEQKEQILRYQKILTSRYSGYTHALIYLTPNGKPPTTDDTNSSVPVYLMSYGQMIDQLAMVKSRANQKALFFIEQFSTHVEQYMSGSNEIRDLCWNIFEKHEDAYQQMAKHLAYCVQRKIENFFEKIEGKLNSDSMFSEFDGMEIISAYRERENKDHFDLNIRLQGWPEGLYIKIYKHSWFAVFPFVEKENLNKVKALLCAMNSKATKVSAWQGKYYVSKHSDLDSRRKILEQGNEISEEHINSALNKVREHIIEINKALN</sequence>
<dbReference type="RefSeq" id="WP_116686696.1">
    <property type="nucleotide sequence ID" value="NZ_CAWNYD010000002.1"/>
</dbReference>
<name>A0A2V1H4R1_9GAMM</name>
<dbReference type="EMBL" id="QDDL01000002">
    <property type="protein sequence ID" value="PVZ70626.1"/>
    <property type="molecule type" value="Genomic_DNA"/>
</dbReference>
<evidence type="ECO:0000313" key="1">
    <source>
        <dbReference type="EMBL" id="PVZ70626.1"/>
    </source>
</evidence>
<organism evidence="1 2">
    <name type="scientific">Pelagibaculum spongiae</name>
    <dbReference type="NCBI Taxonomy" id="2080658"/>
    <lineage>
        <taxon>Bacteria</taxon>
        <taxon>Pseudomonadati</taxon>
        <taxon>Pseudomonadota</taxon>
        <taxon>Gammaproteobacteria</taxon>
        <taxon>Oceanospirillales</taxon>
        <taxon>Pelagibaculum</taxon>
    </lineage>
</organism>
<comment type="caution">
    <text evidence="1">The sequence shown here is derived from an EMBL/GenBank/DDBJ whole genome shotgun (WGS) entry which is preliminary data.</text>
</comment>
<reference evidence="1 2" key="1">
    <citation type="submission" date="2018-04" db="EMBL/GenBank/DDBJ databases">
        <title>Thalassorhabdus spongiae gen. nov., sp. nov., isolated from a marine sponge in South-West Iceland.</title>
        <authorList>
            <person name="Knobloch S."/>
            <person name="Daussin A."/>
            <person name="Johannsson R."/>
            <person name="Marteinsson V.T."/>
        </authorList>
    </citation>
    <scope>NUCLEOTIDE SEQUENCE [LARGE SCALE GENOMIC DNA]</scope>
    <source>
        <strain evidence="1 2">Hp12</strain>
    </source>
</reference>
<dbReference type="Proteomes" id="UP000244906">
    <property type="component" value="Unassembled WGS sequence"/>
</dbReference>